<reference evidence="3" key="1">
    <citation type="submission" date="2017-03" db="EMBL/GenBank/DDBJ databases">
        <title>Genomes of endolithic fungi from Antarctica.</title>
        <authorList>
            <person name="Coleine C."/>
            <person name="Masonjones S."/>
            <person name="Stajich J.E."/>
        </authorList>
    </citation>
    <scope>NUCLEOTIDE SEQUENCE [LARGE SCALE GENOMIC DNA]</scope>
    <source>
        <strain evidence="3">CCFEE 5527</strain>
    </source>
</reference>
<dbReference type="STRING" id="1507870.A0A1V8TSJ5"/>
<dbReference type="SUPFAM" id="SSF53335">
    <property type="entry name" value="S-adenosyl-L-methionine-dependent methyltransferases"/>
    <property type="match status" value="1"/>
</dbReference>
<dbReference type="PANTHER" id="PTHR43591">
    <property type="entry name" value="METHYLTRANSFERASE"/>
    <property type="match status" value="1"/>
</dbReference>
<organism evidence="2 3">
    <name type="scientific">Cryoendolithus antarcticus</name>
    <dbReference type="NCBI Taxonomy" id="1507870"/>
    <lineage>
        <taxon>Eukaryota</taxon>
        <taxon>Fungi</taxon>
        <taxon>Dikarya</taxon>
        <taxon>Ascomycota</taxon>
        <taxon>Pezizomycotina</taxon>
        <taxon>Dothideomycetes</taxon>
        <taxon>Dothideomycetidae</taxon>
        <taxon>Cladosporiales</taxon>
        <taxon>Cladosporiaceae</taxon>
        <taxon>Cryoendolithus</taxon>
    </lineage>
</organism>
<evidence type="ECO:0000313" key="3">
    <source>
        <dbReference type="Proteomes" id="UP000192596"/>
    </source>
</evidence>
<gene>
    <name evidence="2" type="ORF">B0A48_01170</name>
</gene>
<feature type="domain" description="Methyltransferase" evidence="1">
    <location>
        <begin position="49"/>
        <end position="143"/>
    </location>
</feature>
<dbReference type="InterPro" id="IPR029063">
    <property type="entry name" value="SAM-dependent_MTases_sf"/>
</dbReference>
<proteinExistence type="predicted"/>
<dbReference type="InParanoid" id="A0A1V8TSJ5"/>
<dbReference type="EMBL" id="NAJO01000002">
    <property type="protein sequence ID" value="OQO14294.1"/>
    <property type="molecule type" value="Genomic_DNA"/>
</dbReference>
<dbReference type="AlphaFoldDB" id="A0A1V8TSJ5"/>
<evidence type="ECO:0000313" key="2">
    <source>
        <dbReference type="EMBL" id="OQO14294.1"/>
    </source>
</evidence>
<accession>A0A1V8TSJ5</accession>
<dbReference type="Gene3D" id="3.40.50.150">
    <property type="entry name" value="Vaccinia Virus protein VP39"/>
    <property type="match status" value="1"/>
</dbReference>
<dbReference type="OrthoDB" id="417697at2759"/>
<protein>
    <recommendedName>
        <fullName evidence="1">Methyltransferase domain-containing protein</fullName>
    </recommendedName>
</protein>
<keyword evidence="3" id="KW-1185">Reference proteome</keyword>
<comment type="caution">
    <text evidence="2">The sequence shown here is derived from an EMBL/GenBank/DDBJ whole genome shotgun (WGS) entry which is preliminary data.</text>
</comment>
<sequence>MADAYTLPRDAPESARLDEQHQIWKATVAYPSLLHPRIIESITGKQAHIADVATGTGAWLLDLAAMPEHARHTYTGLDISSAQFPATYPSNVSFGVLNIFDPLPAEYHSSFDVVHVRLLVLGLAGEQWHTTARNLLAMLKPGGYLQWEEADFAHPTHVLAVLQPHGRMMDEATQLPEICRQAGFEELEERVVGSDAVEEWRERFMRIGIKAFAGILKIAGLEEAKRVKVVAEAETAVDEGNWGKTDFHIVVGRKKA</sequence>
<dbReference type="PANTHER" id="PTHR43591:SF50">
    <property type="entry name" value="METHYLTRANSFERASE DOMAIN-CONTAINING PROTEIN-RELATED"/>
    <property type="match status" value="1"/>
</dbReference>
<dbReference type="InterPro" id="IPR041698">
    <property type="entry name" value="Methyltransf_25"/>
</dbReference>
<name>A0A1V8TSJ5_9PEZI</name>
<dbReference type="Pfam" id="PF13649">
    <property type="entry name" value="Methyltransf_25"/>
    <property type="match status" value="1"/>
</dbReference>
<evidence type="ECO:0000259" key="1">
    <source>
        <dbReference type="Pfam" id="PF13649"/>
    </source>
</evidence>
<dbReference type="CDD" id="cd02440">
    <property type="entry name" value="AdoMet_MTases"/>
    <property type="match status" value="1"/>
</dbReference>
<dbReference type="Proteomes" id="UP000192596">
    <property type="component" value="Unassembled WGS sequence"/>
</dbReference>